<feature type="domain" description="Sigma-54 factor interaction" evidence="7">
    <location>
        <begin position="222"/>
        <end position="451"/>
    </location>
</feature>
<dbReference type="SMART" id="SM00065">
    <property type="entry name" value="GAF"/>
    <property type="match status" value="1"/>
</dbReference>
<dbReference type="PRINTS" id="PR01590">
    <property type="entry name" value="HTHFIS"/>
</dbReference>
<evidence type="ECO:0000256" key="4">
    <source>
        <dbReference type="ARBA" id="ARBA00023125"/>
    </source>
</evidence>
<dbReference type="InterPro" id="IPR003593">
    <property type="entry name" value="AAA+_ATPase"/>
</dbReference>
<evidence type="ECO:0000256" key="1">
    <source>
        <dbReference type="ARBA" id="ARBA00022741"/>
    </source>
</evidence>
<dbReference type="EMBL" id="JAGQHS010000021">
    <property type="protein sequence ID" value="MCA9755346.1"/>
    <property type="molecule type" value="Genomic_DNA"/>
</dbReference>
<gene>
    <name evidence="8" type="ORF">KDA27_06045</name>
</gene>
<keyword evidence="2" id="KW-0067">ATP-binding</keyword>
<accession>A0A956SCH1</accession>
<protein>
    <submittedName>
        <fullName evidence="8">Sigma-54-dependent Fis family transcriptional regulator</fullName>
    </submittedName>
</protein>
<dbReference type="InterPro" id="IPR058031">
    <property type="entry name" value="AAA_lid_NorR"/>
</dbReference>
<dbReference type="Gene3D" id="1.10.8.60">
    <property type="match status" value="1"/>
</dbReference>
<evidence type="ECO:0000256" key="5">
    <source>
        <dbReference type="ARBA" id="ARBA00023163"/>
    </source>
</evidence>
<name>A0A956SCH1_UNCEI</name>
<sequence length="541" mass="60840">MSESERRELVPPRLFPSGGRDPWLDPRSDRQLAALRDLLQVMRRLSSILDHESLLDAILDAVIPLTGAQRALVLLQQGTQLEVARGRDVSRESLPSDAGQISLTLARRCMAQNELLEFDELSTRPDLREIKSIQLNQLFSAVCVPLRKQNQPFGVLYLDSSLPTMTPTPGDREMLEAFAAQASVCLVNADLIRELENSKVVLTRENQELIAKVQGNWRFASLIGRSEEMQKLFERLRLVKDLDLSVVLIGESGTGKELVAQALHSEGARAKQSFVPVNCGAIPANLFESEFFGHVRGAFTGANVDRPGLVEQADHGTLFLDEIGDMPIEFQPKLLRFLESGEYRRVGETRVRKSNVRVISATHRDLRKMADEGTFRADLFYRLDGVHVDLPSLRERRVDIPILIEHFFKLAVERFQRAVNGMTNRALQSLLAYPWPGNVRQLRHAIEGACALVRDGESLDVSHLQLHLPDLTVTRMVTPQLAEPSLPIALQDAMTTAERQTLTAALDRHDWNITRSAKELGISRQHLHNRIRHHGLERPKG</sequence>
<dbReference type="SMART" id="SM00382">
    <property type="entry name" value="AAA"/>
    <property type="match status" value="1"/>
</dbReference>
<dbReference type="Proteomes" id="UP000739538">
    <property type="component" value="Unassembled WGS sequence"/>
</dbReference>
<dbReference type="InterPro" id="IPR002078">
    <property type="entry name" value="Sigma_54_int"/>
</dbReference>
<dbReference type="InterPro" id="IPR009057">
    <property type="entry name" value="Homeodomain-like_sf"/>
</dbReference>
<dbReference type="AlphaFoldDB" id="A0A956SCH1"/>
<dbReference type="InterPro" id="IPR025944">
    <property type="entry name" value="Sigma_54_int_dom_CS"/>
</dbReference>
<keyword evidence="5" id="KW-0804">Transcription</keyword>
<dbReference type="PANTHER" id="PTHR32071:SF57">
    <property type="entry name" value="C4-DICARBOXYLATE TRANSPORT TRANSCRIPTIONAL REGULATORY PROTEIN DCTD"/>
    <property type="match status" value="1"/>
</dbReference>
<dbReference type="InterPro" id="IPR029016">
    <property type="entry name" value="GAF-like_dom_sf"/>
</dbReference>
<organism evidence="8 9">
    <name type="scientific">Eiseniibacteriota bacterium</name>
    <dbReference type="NCBI Taxonomy" id="2212470"/>
    <lineage>
        <taxon>Bacteria</taxon>
        <taxon>Candidatus Eiseniibacteriota</taxon>
    </lineage>
</organism>
<evidence type="ECO:0000256" key="2">
    <source>
        <dbReference type="ARBA" id="ARBA00022840"/>
    </source>
</evidence>
<dbReference type="GO" id="GO:0043565">
    <property type="term" value="F:sequence-specific DNA binding"/>
    <property type="evidence" value="ECO:0007669"/>
    <property type="project" value="InterPro"/>
</dbReference>
<keyword evidence="1" id="KW-0547">Nucleotide-binding</keyword>
<dbReference type="Gene3D" id="3.30.450.40">
    <property type="match status" value="1"/>
</dbReference>
<dbReference type="SUPFAM" id="SSF55781">
    <property type="entry name" value="GAF domain-like"/>
    <property type="match status" value="1"/>
</dbReference>
<dbReference type="GO" id="GO:0005524">
    <property type="term" value="F:ATP binding"/>
    <property type="evidence" value="ECO:0007669"/>
    <property type="project" value="UniProtKB-KW"/>
</dbReference>
<dbReference type="PROSITE" id="PS50045">
    <property type="entry name" value="SIGMA54_INTERACT_4"/>
    <property type="match status" value="1"/>
</dbReference>
<reference evidence="8" key="1">
    <citation type="submission" date="2020-04" db="EMBL/GenBank/DDBJ databases">
        <authorList>
            <person name="Zhang T."/>
        </authorList>
    </citation>
    <scope>NUCLEOTIDE SEQUENCE</scope>
    <source>
        <strain evidence="8">HKST-UBA02</strain>
    </source>
</reference>
<evidence type="ECO:0000256" key="3">
    <source>
        <dbReference type="ARBA" id="ARBA00023015"/>
    </source>
</evidence>
<dbReference type="CDD" id="cd00009">
    <property type="entry name" value="AAA"/>
    <property type="match status" value="1"/>
</dbReference>
<dbReference type="Pfam" id="PF02954">
    <property type="entry name" value="HTH_8"/>
    <property type="match status" value="1"/>
</dbReference>
<dbReference type="PROSITE" id="PS00688">
    <property type="entry name" value="SIGMA54_INTERACT_3"/>
    <property type="match status" value="1"/>
</dbReference>
<dbReference type="InterPro" id="IPR027417">
    <property type="entry name" value="P-loop_NTPase"/>
</dbReference>
<dbReference type="SUPFAM" id="SSF46689">
    <property type="entry name" value="Homeodomain-like"/>
    <property type="match status" value="1"/>
</dbReference>
<feature type="compositionally biased region" description="Basic and acidic residues" evidence="6">
    <location>
        <begin position="1"/>
        <end position="10"/>
    </location>
</feature>
<evidence type="ECO:0000313" key="9">
    <source>
        <dbReference type="Proteomes" id="UP000739538"/>
    </source>
</evidence>
<feature type="region of interest" description="Disordered" evidence="6">
    <location>
        <begin position="1"/>
        <end position="22"/>
    </location>
</feature>
<evidence type="ECO:0000259" key="7">
    <source>
        <dbReference type="PROSITE" id="PS50045"/>
    </source>
</evidence>
<dbReference type="PROSITE" id="PS00675">
    <property type="entry name" value="SIGMA54_INTERACT_1"/>
    <property type="match status" value="1"/>
</dbReference>
<reference evidence="8" key="2">
    <citation type="journal article" date="2021" name="Microbiome">
        <title>Successional dynamics and alternative stable states in a saline activated sludge microbial community over 9 years.</title>
        <authorList>
            <person name="Wang Y."/>
            <person name="Ye J."/>
            <person name="Ju F."/>
            <person name="Liu L."/>
            <person name="Boyd J.A."/>
            <person name="Deng Y."/>
            <person name="Parks D.H."/>
            <person name="Jiang X."/>
            <person name="Yin X."/>
            <person name="Woodcroft B.J."/>
            <person name="Tyson G.W."/>
            <person name="Hugenholtz P."/>
            <person name="Polz M.F."/>
            <person name="Zhang T."/>
        </authorList>
    </citation>
    <scope>NUCLEOTIDE SEQUENCE</scope>
    <source>
        <strain evidence="8">HKST-UBA02</strain>
    </source>
</reference>
<keyword evidence="3" id="KW-0805">Transcription regulation</keyword>
<dbReference type="Gene3D" id="1.10.10.60">
    <property type="entry name" value="Homeodomain-like"/>
    <property type="match status" value="1"/>
</dbReference>
<keyword evidence="4" id="KW-0238">DNA-binding</keyword>
<dbReference type="PANTHER" id="PTHR32071">
    <property type="entry name" value="TRANSCRIPTIONAL REGULATORY PROTEIN"/>
    <property type="match status" value="1"/>
</dbReference>
<dbReference type="Pfam" id="PF25601">
    <property type="entry name" value="AAA_lid_14"/>
    <property type="match status" value="1"/>
</dbReference>
<dbReference type="GO" id="GO:0006355">
    <property type="term" value="P:regulation of DNA-templated transcription"/>
    <property type="evidence" value="ECO:0007669"/>
    <property type="project" value="InterPro"/>
</dbReference>
<proteinExistence type="predicted"/>
<evidence type="ECO:0000256" key="6">
    <source>
        <dbReference type="SAM" id="MobiDB-lite"/>
    </source>
</evidence>
<dbReference type="SUPFAM" id="SSF52540">
    <property type="entry name" value="P-loop containing nucleoside triphosphate hydrolases"/>
    <property type="match status" value="1"/>
</dbReference>
<comment type="caution">
    <text evidence="8">The sequence shown here is derived from an EMBL/GenBank/DDBJ whole genome shotgun (WGS) entry which is preliminary data.</text>
</comment>
<dbReference type="FunFam" id="3.40.50.300:FF:000006">
    <property type="entry name" value="DNA-binding transcriptional regulator NtrC"/>
    <property type="match status" value="1"/>
</dbReference>
<dbReference type="Pfam" id="PF00158">
    <property type="entry name" value="Sigma54_activat"/>
    <property type="match status" value="1"/>
</dbReference>
<dbReference type="Gene3D" id="3.40.50.300">
    <property type="entry name" value="P-loop containing nucleotide triphosphate hydrolases"/>
    <property type="match status" value="1"/>
</dbReference>
<dbReference type="Pfam" id="PF01590">
    <property type="entry name" value="GAF"/>
    <property type="match status" value="1"/>
</dbReference>
<evidence type="ECO:0000313" key="8">
    <source>
        <dbReference type="EMBL" id="MCA9755346.1"/>
    </source>
</evidence>
<dbReference type="InterPro" id="IPR025662">
    <property type="entry name" value="Sigma_54_int_dom_ATP-bd_1"/>
</dbReference>
<dbReference type="InterPro" id="IPR003018">
    <property type="entry name" value="GAF"/>
</dbReference>
<dbReference type="InterPro" id="IPR002197">
    <property type="entry name" value="HTH_Fis"/>
</dbReference>